<dbReference type="Proteomes" id="UP000256491">
    <property type="component" value="Unassembled WGS sequence"/>
</dbReference>
<proteinExistence type="predicted"/>
<organism evidence="2 5">
    <name type="scientific">Chryseobacterium rhizosphaerae</name>
    <dbReference type="NCBI Taxonomy" id="395937"/>
    <lineage>
        <taxon>Bacteria</taxon>
        <taxon>Pseudomonadati</taxon>
        <taxon>Bacteroidota</taxon>
        <taxon>Flavobacteriia</taxon>
        <taxon>Flavobacteriales</taxon>
        <taxon>Weeksellaceae</taxon>
        <taxon>Chryseobacterium group</taxon>
        <taxon>Chryseobacterium</taxon>
    </lineage>
</organism>
<accession>A0AAE4C1W6</accession>
<dbReference type="RefSeq" id="WP_115917177.1">
    <property type="nucleotide sequence ID" value="NZ_BJYH01000001.1"/>
</dbReference>
<keyword evidence="1" id="KW-0732">Signal</keyword>
<evidence type="ECO:0000313" key="2">
    <source>
        <dbReference type="EMBL" id="MDR6525918.1"/>
    </source>
</evidence>
<dbReference type="EMBL" id="QNUF01000004">
    <property type="protein sequence ID" value="REC77319.1"/>
    <property type="molecule type" value="Genomic_DNA"/>
</dbReference>
<sequence>MKKILYSFLLLSSAMLFAQKNTSAKFAIAHDIVGTVDMFNANKSIIQSSKVYNTPASLPQNLKKYSFISENGITEYKIKSNYGLDRISLASLNNQHNLPETNPVFIEGYEFTDTSTLIYGDILARSEVKDYNGQKTLYIYTTR</sequence>
<name>A0AAE4C1W6_9FLAO</name>
<dbReference type="AlphaFoldDB" id="A0AAE4C1W6"/>
<evidence type="ECO:0000313" key="5">
    <source>
        <dbReference type="Proteomes" id="UP001184861"/>
    </source>
</evidence>
<gene>
    <name evidence="3" type="ORF">DRF57_04785</name>
    <name evidence="2" type="ORF">J2787_001288</name>
</gene>
<reference evidence="3" key="2">
    <citation type="submission" date="2018-06" db="EMBL/GenBank/DDBJ databases">
        <authorList>
            <person name="Newman J.D."/>
            <person name="Hugo C.J."/>
            <person name="Kriek I.-M."/>
            <person name="Nel L."/>
        </authorList>
    </citation>
    <scope>NUCLEOTIDE SEQUENCE</scope>
    <source>
        <strain evidence="3">KCTC 22548</strain>
    </source>
</reference>
<dbReference type="EMBL" id="JAVDQY010000001">
    <property type="protein sequence ID" value="MDR6525918.1"/>
    <property type="molecule type" value="Genomic_DNA"/>
</dbReference>
<evidence type="ECO:0000313" key="3">
    <source>
        <dbReference type="EMBL" id="REC77319.1"/>
    </source>
</evidence>
<evidence type="ECO:0000313" key="4">
    <source>
        <dbReference type="Proteomes" id="UP000256491"/>
    </source>
</evidence>
<feature type="signal peptide" evidence="1">
    <location>
        <begin position="1"/>
        <end position="18"/>
    </location>
</feature>
<evidence type="ECO:0000256" key="1">
    <source>
        <dbReference type="SAM" id="SignalP"/>
    </source>
</evidence>
<keyword evidence="4" id="KW-1185">Reference proteome</keyword>
<dbReference type="Proteomes" id="UP001184861">
    <property type="component" value="Unassembled WGS sequence"/>
</dbReference>
<feature type="chain" id="PRO_5041986696" evidence="1">
    <location>
        <begin position="19"/>
        <end position="143"/>
    </location>
</feature>
<protein>
    <submittedName>
        <fullName evidence="2">Uncharacterized protein</fullName>
    </submittedName>
</protein>
<reference evidence="3 4" key="1">
    <citation type="journal article" date="2010" name="Syst. Appl. Microbiol.">
        <title>Four new species of Chryseobacterium from the rhizosphere of coastal sand dune plants, Chryseobacterium elymi sp. nov., Chryseobacterium hagamense sp. nov., Chryseobacterium lathyri sp. nov. and Chryseobacterium rhizosphaerae sp. nov.</title>
        <authorList>
            <person name="Cho S.H."/>
            <person name="Lee K.S."/>
            <person name="Shin D.S."/>
            <person name="Han J.H."/>
            <person name="Park K.S."/>
            <person name="Lee C.H."/>
            <person name="Park K.H."/>
            <person name="Kim S.B."/>
        </authorList>
    </citation>
    <scope>NUCLEOTIDE SEQUENCE [LARGE SCALE GENOMIC DNA]</scope>
    <source>
        <strain evidence="3 4">KCTC 22548</strain>
    </source>
</reference>
<reference evidence="2" key="3">
    <citation type="submission" date="2023-07" db="EMBL/GenBank/DDBJ databases">
        <title>Sorghum-associated microbial communities from plants grown in Nebraska, USA.</title>
        <authorList>
            <person name="Schachtman D."/>
        </authorList>
    </citation>
    <scope>NUCLEOTIDE SEQUENCE</scope>
    <source>
        <strain evidence="2">DS2360</strain>
    </source>
</reference>
<comment type="caution">
    <text evidence="2">The sequence shown here is derived from an EMBL/GenBank/DDBJ whole genome shotgun (WGS) entry which is preliminary data.</text>
</comment>